<comment type="caution">
    <text evidence="3">The sequence shown here is derived from an EMBL/GenBank/DDBJ whole genome shotgun (WGS) entry which is preliminary data.</text>
</comment>
<keyword evidence="4" id="KW-1185">Reference proteome</keyword>
<evidence type="ECO:0000256" key="1">
    <source>
        <dbReference type="SAM" id="MobiDB-lite"/>
    </source>
</evidence>
<feature type="domain" description="Glycosyltransferase subfamily 4-like N-terminal" evidence="2">
    <location>
        <begin position="59"/>
        <end position="207"/>
    </location>
</feature>
<feature type="compositionally biased region" description="Basic and acidic residues" evidence="1">
    <location>
        <begin position="23"/>
        <end position="35"/>
    </location>
</feature>
<dbReference type="AlphaFoldDB" id="A0A5C4MU89"/>
<dbReference type="Pfam" id="PF13579">
    <property type="entry name" value="Glyco_trans_4_4"/>
    <property type="match status" value="1"/>
</dbReference>
<dbReference type="SUPFAM" id="SSF53756">
    <property type="entry name" value="UDP-Glycosyltransferase/glycogen phosphorylase"/>
    <property type="match status" value="1"/>
</dbReference>
<gene>
    <name evidence="3" type="ORF">FHG66_11920</name>
</gene>
<dbReference type="GO" id="GO:0016757">
    <property type="term" value="F:glycosyltransferase activity"/>
    <property type="evidence" value="ECO:0007669"/>
    <property type="project" value="UniProtKB-ARBA"/>
</dbReference>
<evidence type="ECO:0000259" key="2">
    <source>
        <dbReference type="Pfam" id="PF13579"/>
    </source>
</evidence>
<feature type="region of interest" description="Disordered" evidence="1">
    <location>
        <begin position="1"/>
        <end position="35"/>
    </location>
</feature>
<protein>
    <submittedName>
        <fullName evidence="3">Glycosyl transferase</fullName>
    </submittedName>
</protein>
<dbReference type="InterPro" id="IPR028098">
    <property type="entry name" value="Glyco_trans_4-like_N"/>
</dbReference>
<evidence type="ECO:0000313" key="3">
    <source>
        <dbReference type="EMBL" id="TNC49151.1"/>
    </source>
</evidence>
<keyword evidence="3" id="KW-0808">Transferase</keyword>
<proteinExistence type="predicted"/>
<sequence length="418" mass="45876">MTIDFPAAVQPGTPPISNGPQDGSHDERATGRGRGSEPHILYLAHDLNDAAIWRRHHMLMTAGARITVAGFRRRAGPLRGPAIVLGSTEDGRLFRRVLTVGRAAPGLGKQLEGMSKPDVILARNLEMLALAMRARRLWPGPPVRVVYEVLDIHRMMLGDSLRARLLRSLERRLFRSVSLVLVSSPGFVRQYFAPHGFPTEAMRLIENKVTGAVTQASPVSVGAGEILTIGWFGILRCDWTLRTLDALTRAAPGRFRIVARGIPALDKLPDFHAVMDANPDMTFGGSYVYPDDLATIYGQVQIIWMVDRYDPGQNSDWLLPNRLYEGGLQGRVPLALEGSEVASFLRRLGVGLVLPRPDEEAVRALLSGISPEDVARLGVAMRQVPSSTWAASEADFQDLLADIVGDPERHSRQLEAAE</sequence>
<dbReference type="Gene3D" id="3.40.50.11010">
    <property type="match status" value="1"/>
</dbReference>
<accession>A0A5C4MU89</accession>
<dbReference type="EMBL" id="VDFU01000013">
    <property type="protein sequence ID" value="TNC49151.1"/>
    <property type="molecule type" value="Genomic_DNA"/>
</dbReference>
<name>A0A5C4MU89_9RHOB</name>
<dbReference type="Proteomes" id="UP000305887">
    <property type="component" value="Unassembled WGS sequence"/>
</dbReference>
<organism evidence="3 4">
    <name type="scientific">Rubellimicrobium rubrum</name>
    <dbReference type="NCBI Taxonomy" id="2585369"/>
    <lineage>
        <taxon>Bacteria</taxon>
        <taxon>Pseudomonadati</taxon>
        <taxon>Pseudomonadota</taxon>
        <taxon>Alphaproteobacteria</taxon>
        <taxon>Rhodobacterales</taxon>
        <taxon>Roseobacteraceae</taxon>
        <taxon>Rubellimicrobium</taxon>
    </lineage>
</organism>
<dbReference type="OrthoDB" id="7973140at2"/>
<reference evidence="3 4" key="1">
    <citation type="submission" date="2019-06" db="EMBL/GenBank/DDBJ databases">
        <title>YIM 131921 draft genome.</title>
        <authorList>
            <person name="Jiang L."/>
        </authorList>
    </citation>
    <scope>NUCLEOTIDE SEQUENCE [LARGE SCALE GENOMIC DNA]</scope>
    <source>
        <strain evidence="3 4">YIM 131921</strain>
    </source>
</reference>
<evidence type="ECO:0000313" key="4">
    <source>
        <dbReference type="Proteomes" id="UP000305887"/>
    </source>
</evidence>
<dbReference type="RefSeq" id="WP_139077032.1">
    <property type="nucleotide sequence ID" value="NZ_VDFU01000013.1"/>
</dbReference>